<proteinExistence type="inferred from homology"/>
<evidence type="ECO:0000313" key="17">
    <source>
        <dbReference type="Proteomes" id="UP000198287"/>
    </source>
</evidence>
<dbReference type="GO" id="GO:0006508">
    <property type="term" value="P:proteolysis"/>
    <property type="evidence" value="ECO:0007669"/>
    <property type="project" value="UniProtKB-KW"/>
</dbReference>
<dbReference type="GO" id="GO:0070006">
    <property type="term" value="F:metalloaminopeptidase activity"/>
    <property type="evidence" value="ECO:0007669"/>
    <property type="project" value="TreeGrafter"/>
</dbReference>
<dbReference type="OMA" id="RIRANIM"/>
<evidence type="ECO:0000256" key="8">
    <source>
        <dbReference type="ARBA" id="ARBA00023049"/>
    </source>
</evidence>
<dbReference type="InterPro" id="IPR001930">
    <property type="entry name" value="Peptidase_M1"/>
</dbReference>
<dbReference type="InterPro" id="IPR034016">
    <property type="entry name" value="M1_APN-typ"/>
</dbReference>
<comment type="similarity">
    <text evidence="2">Belongs to the peptidase M1 family.</text>
</comment>
<dbReference type="Pfam" id="PF11838">
    <property type="entry name" value="ERAP1_C"/>
    <property type="match status" value="1"/>
</dbReference>
<evidence type="ECO:0000256" key="6">
    <source>
        <dbReference type="ARBA" id="ARBA00022801"/>
    </source>
</evidence>
<dbReference type="EMBL" id="LNIX01000007">
    <property type="protein sequence ID" value="OXA51879.1"/>
    <property type="molecule type" value="Genomic_DNA"/>
</dbReference>
<dbReference type="InterPro" id="IPR024571">
    <property type="entry name" value="ERAP1-like_C_dom"/>
</dbReference>
<keyword evidence="12" id="KW-0732">Signal</keyword>
<dbReference type="STRING" id="158441.A0A226E365"/>
<protein>
    <submittedName>
        <fullName evidence="16">Aminopeptidase N</fullName>
    </submittedName>
</protein>
<feature type="binding site" evidence="10">
    <location>
        <position position="398"/>
    </location>
    <ligand>
        <name>Zn(2+)</name>
        <dbReference type="ChEBI" id="CHEBI:29105"/>
        <note>catalytic</note>
    </ligand>
</feature>
<dbReference type="Gene3D" id="2.60.40.1730">
    <property type="entry name" value="tricorn interacting facor f3 domain"/>
    <property type="match status" value="1"/>
</dbReference>
<dbReference type="SUPFAM" id="SSF55486">
    <property type="entry name" value="Metalloproteases ('zincins'), catalytic domain"/>
    <property type="match status" value="1"/>
</dbReference>
<evidence type="ECO:0000259" key="15">
    <source>
        <dbReference type="Pfam" id="PF17900"/>
    </source>
</evidence>
<dbReference type="Gene3D" id="1.10.390.10">
    <property type="entry name" value="Neutral Protease Domain 2"/>
    <property type="match status" value="1"/>
</dbReference>
<reference evidence="16 17" key="1">
    <citation type="submission" date="2015-12" db="EMBL/GenBank/DDBJ databases">
        <title>The genome of Folsomia candida.</title>
        <authorList>
            <person name="Faddeeva A."/>
            <person name="Derks M.F."/>
            <person name="Anvar Y."/>
            <person name="Smit S."/>
            <person name="Van Straalen N."/>
            <person name="Roelofs D."/>
        </authorList>
    </citation>
    <scope>NUCLEOTIDE SEQUENCE [LARGE SCALE GENOMIC DNA]</scope>
    <source>
        <strain evidence="16 17">VU population</strain>
        <tissue evidence="16">Whole body</tissue>
    </source>
</reference>
<dbReference type="InterPro" id="IPR027268">
    <property type="entry name" value="Peptidase_M4/M1_CTD_sf"/>
</dbReference>
<feature type="active site" description="Proton acceptor" evidence="9">
    <location>
        <position position="376"/>
    </location>
</feature>
<comment type="caution">
    <text evidence="16">The sequence shown here is derived from an EMBL/GenBank/DDBJ whole genome shotgun (WGS) entry which is preliminary data.</text>
</comment>
<evidence type="ECO:0000256" key="5">
    <source>
        <dbReference type="ARBA" id="ARBA00022723"/>
    </source>
</evidence>
<dbReference type="InterPro" id="IPR050344">
    <property type="entry name" value="Peptidase_M1_aminopeptidases"/>
</dbReference>
<dbReference type="GO" id="GO:0042277">
    <property type="term" value="F:peptide binding"/>
    <property type="evidence" value="ECO:0007669"/>
    <property type="project" value="TreeGrafter"/>
</dbReference>
<dbReference type="OrthoDB" id="5868348at2759"/>
<dbReference type="FunFam" id="1.10.390.10:FF:000013">
    <property type="entry name" value="Aminopeptidase N"/>
    <property type="match status" value="1"/>
</dbReference>
<dbReference type="Gene3D" id="1.10.3480.20">
    <property type="match status" value="1"/>
</dbReference>
<dbReference type="Pfam" id="PF01433">
    <property type="entry name" value="Peptidase_M1"/>
    <property type="match status" value="1"/>
</dbReference>
<dbReference type="AlphaFoldDB" id="A0A226E365"/>
<dbReference type="InterPro" id="IPR042097">
    <property type="entry name" value="Aminopeptidase_N-like_N_sf"/>
</dbReference>
<evidence type="ECO:0000256" key="10">
    <source>
        <dbReference type="PIRSR" id="PIRSR634016-3"/>
    </source>
</evidence>
<dbReference type="GO" id="GO:0005615">
    <property type="term" value="C:extracellular space"/>
    <property type="evidence" value="ECO:0007669"/>
    <property type="project" value="TreeGrafter"/>
</dbReference>
<dbReference type="PRINTS" id="PR00756">
    <property type="entry name" value="ALADIPTASE"/>
</dbReference>
<evidence type="ECO:0000256" key="4">
    <source>
        <dbReference type="ARBA" id="ARBA00022670"/>
    </source>
</evidence>
<feature type="domain" description="Peptidase M1 membrane alanine aminopeptidase" evidence="13">
    <location>
        <begin position="306"/>
        <end position="529"/>
    </location>
</feature>
<dbReference type="Gene3D" id="2.60.40.1910">
    <property type="match status" value="1"/>
</dbReference>
<dbReference type="GO" id="GO:0005737">
    <property type="term" value="C:cytoplasm"/>
    <property type="evidence" value="ECO:0007669"/>
    <property type="project" value="TreeGrafter"/>
</dbReference>
<name>A0A226E365_FOLCA</name>
<dbReference type="InterPro" id="IPR014782">
    <property type="entry name" value="Peptidase_M1_dom"/>
</dbReference>
<comment type="cofactor">
    <cofactor evidence="10">
        <name>Zn(2+)</name>
        <dbReference type="ChEBI" id="CHEBI:29105"/>
    </cofactor>
    <text evidence="10">Binds 1 zinc ion per subunit.</text>
</comment>
<evidence type="ECO:0000259" key="14">
    <source>
        <dbReference type="Pfam" id="PF11838"/>
    </source>
</evidence>
<evidence type="ECO:0000256" key="7">
    <source>
        <dbReference type="ARBA" id="ARBA00022833"/>
    </source>
</evidence>
<evidence type="ECO:0000259" key="13">
    <source>
        <dbReference type="Pfam" id="PF01433"/>
    </source>
</evidence>
<organism evidence="16 17">
    <name type="scientific">Folsomia candida</name>
    <name type="common">Springtail</name>
    <dbReference type="NCBI Taxonomy" id="158441"/>
    <lineage>
        <taxon>Eukaryota</taxon>
        <taxon>Metazoa</taxon>
        <taxon>Ecdysozoa</taxon>
        <taxon>Arthropoda</taxon>
        <taxon>Hexapoda</taxon>
        <taxon>Collembola</taxon>
        <taxon>Entomobryomorpha</taxon>
        <taxon>Isotomoidea</taxon>
        <taxon>Isotomidae</taxon>
        <taxon>Proisotominae</taxon>
        <taxon>Folsomia</taxon>
    </lineage>
</organism>
<evidence type="ECO:0000313" key="16">
    <source>
        <dbReference type="EMBL" id="OXA51879.1"/>
    </source>
</evidence>
<keyword evidence="8" id="KW-0482">Metalloprotease</keyword>
<evidence type="ECO:0000256" key="2">
    <source>
        <dbReference type="ARBA" id="ARBA00010136"/>
    </source>
</evidence>
<feature type="binding site" evidence="10">
    <location>
        <position position="379"/>
    </location>
    <ligand>
        <name>Zn(2+)</name>
        <dbReference type="ChEBI" id="CHEBI:29105"/>
        <note>catalytic</note>
    </ligand>
</feature>
<feature type="domain" description="Aminopeptidase N-like N-terminal" evidence="15">
    <location>
        <begin position="64"/>
        <end position="264"/>
    </location>
</feature>
<accession>A0A226E365</accession>
<evidence type="ECO:0000256" key="12">
    <source>
        <dbReference type="SAM" id="SignalP"/>
    </source>
</evidence>
<evidence type="ECO:0000256" key="9">
    <source>
        <dbReference type="PIRSR" id="PIRSR634016-1"/>
    </source>
</evidence>
<comment type="subcellular location">
    <subcellularLocation>
        <location evidence="1">Cell membrane</location>
        <topology evidence="1">Lipid-anchor</topology>
        <topology evidence="1">GPI-anchor</topology>
    </subcellularLocation>
</comment>
<dbReference type="Pfam" id="PF17900">
    <property type="entry name" value="Peptidase_M1_N"/>
    <property type="match status" value="1"/>
</dbReference>
<feature type="site" description="Transition state stabilizer" evidence="11">
    <location>
        <position position="464"/>
    </location>
</feature>
<dbReference type="SUPFAM" id="SSF63737">
    <property type="entry name" value="Leukotriene A4 hydrolase N-terminal domain"/>
    <property type="match status" value="1"/>
</dbReference>
<evidence type="ECO:0000256" key="1">
    <source>
        <dbReference type="ARBA" id="ARBA00004609"/>
    </source>
</evidence>
<dbReference type="InterPro" id="IPR045357">
    <property type="entry name" value="Aminopeptidase_N-like_N"/>
</dbReference>
<keyword evidence="6" id="KW-0378">Hydrolase</keyword>
<keyword evidence="5 10" id="KW-0479">Metal-binding</keyword>
<dbReference type="PANTHER" id="PTHR11533:SF294">
    <property type="entry name" value="THYROTROPIN-RELEASING HORMONE-DEGRADING ECTOENZYME"/>
    <property type="match status" value="1"/>
</dbReference>
<keyword evidence="7 10" id="KW-0862">Zinc</keyword>
<sequence>MKKFLVLLQLFASALLLLIGPSSGQLLQARSEASKTLPFVRTSSKSGDIRNDPSLPWRLPQNIKPSRYEVDLIPILDEDVEGLGVRWTVPGSVKIHLAAHDQPTNRIILHVNDIQLMTSETTLNKLDDNSIVKILGMTLNQTTNFLTLELEKDLEINVPYVLRFIFVSQLREEFHGMYRSSYIDPETNATKWIAITQMEALHARELFPCFDEPSFKAVFSTKIGRKDDQIALTNGPSIGNESIPHFPGWTWETFGDTVPMSTYLFAAVISEYGYSEAPSTILPDTVVRTYAPKHHIQRQGGVYPSEKAALILKDFETRFGQKYPLAKMDLASVTDFTFGAMENFGLNIYQQQLLLLFSDETTENERGRLTQILAHELAHQWFGNLVSPGWWTYIWLNEGISTFVQFVGLEAVVPEFKSWDLFIDLTLQRALAYDAIQATSHPLKIPEERWAQQDAMSWFDVIAYQKGGSIARMMEGFLTPPVFLQGLKTYQENKYLQDAVQDDLFEALDVHATGKLPANTNVSQVMSGWTLQSGFPLLQVSVNDANKIDVTQTKYKEPNSPDIWVVPVSVASKDNPEFGAEPEYWLTGKALTLNEAADKWVILNAGLTGYYRVLYNDALERLILEQLQQDHDVIHSHSRSQLLDDYFNFVWDGKNKYR</sequence>
<feature type="chain" id="PRO_5012240249" evidence="12">
    <location>
        <begin position="25"/>
        <end position="658"/>
    </location>
</feature>
<dbReference type="GO" id="GO:0005886">
    <property type="term" value="C:plasma membrane"/>
    <property type="evidence" value="ECO:0007669"/>
    <property type="project" value="UniProtKB-SubCell"/>
</dbReference>
<dbReference type="Proteomes" id="UP000198287">
    <property type="component" value="Unassembled WGS sequence"/>
</dbReference>
<keyword evidence="4" id="KW-0645">Protease</keyword>
<dbReference type="CDD" id="cd09601">
    <property type="entry name" value="M1_APN-Q_like"/>
    <property type="match status" value="1"/>
</dbReference>
<keyword evidence="3 16" id="KW-0031">Aminopeptidase</keyword>
<feature type="domain" description="ERAP1-like C-terminal" evidence="14">
    <location>
        <begin position="600"/>
        <end position="658"/>
    </location>
</feature>
<dbReference type="PANTHER" id="PTHR11533">
    <property type="entry name" value="PROTEASE M1 ZINC METALLOPROTEASE"/>
    <property type="match status" value="1"/>
</dbReference>
<keyword evidence="17" id="KW-1185">Reference proteome</keyword>
<feature type="signal peptide" evidence="12">
    <location>
        <begin position="1"/>
        <end position="24"/>
    </location>
</feature>
<dbReference type="GO" id="GO:0008270">
    <property type="term" value="F:zinc ion binding"/>
    <property type="evidence" value="ECO:0007669"/>
    <property type="project" value="InterPro"/>
</dbReference>
<evidence type="ECO:0000256" key="11">
    <source>
        <dbReference type="PIRSR" id="PIRSR634016-4"/>
    </source>
</evidence>
<dbReference type="GO" id="GO:0043171">
    <property type="term" value="P:peptide catabolic process"/>
    <property type="evidence" value="ECO:0007669"/>
    <property type="project" value="TreeGrafter"/>
</dbReference>
<feature type="binding site" evidence="10">
    <location>
        <position position="375"/>
    </location>
    <ligand>
        <name>Zn(2+)</name>
        <dbReference type="ChEBI" id="CHEBI:29105"/>
        <note>catalytic</note>
    </ligand>
</feature>
<evidence type="ECO:0000256" key="3">
    <source>
        <dbReference type="ARBA" id="ARBA00022438"/>
    </source>
</evidence>
<gene>
    <name evidence="16" type="ORF">Fcan01_12875</name>
</gene>